<dbReference type="InterPro" id="IPR025669">
    <property type="entry name" value="AAA_dom"/>
</dbReference>
<reference evidence="2 3" key="1">
    <citation type="submission" date="2018-06" db="EMBL/GenBank/DDBJ databases">
        <title>Genomic Encyclopedia of Type Strains, Phase IV (KMG-IV): sequencing the most valuable type-strain genomes for metagenomic binning, comparative biology and taxonomic classification.</title>
        <authorList>
            <person name="Goeker M."/>
        </authorList>
    </citation>
    <scope>NUCLEOTIDE SEQUENCE [LARGE SCALE GENOMIC DNA]</scope>
    <source>
        <strain evidence="2 3">DSM 18048</strain>
    </source>
</reference>
<dbReference type="Gene3D" id="3.40.50.300">
    <property type="entry name" value="P-loop containing nucleotide triphosphate hydrolases"/>
    <property type="match status" value="1"/>
</dbReference>
<gene>
    <name evidence="2" type="ORF">DES52_11777</name>
</gene>
<evidence type="ECO:0000259" key="1">
    <source>
        <dbReference type="Pfam" id="PF13614"/>
    </source>
</evidence>
<dbReference type="InterPro" id="IPR050678">
    <property type="entry name" value="DNA_Partitioning_ATPase"/>
</dbReference>
<dbReference type="CDD" id="cd02042">
    <property type="entry name" value="ParAB_family"/>
    <property type="match status" value="1"/>
</dbReference>
<accession>A0A318S3G7</accession>
<comment type="caution">
    <text evidence="2">The sequence shown here is derived from an EMBL/GenBank/DDBJ whole genome shotgun (WGS) entry which is preliminary data.</text>
</comment>
<proteinExistence type="predicted"/>
<dbReference type="AlphaFoldDB" id="A0A318S3G7"/>
<dbReference type="PANTHER" id="PTHR13696">
    <property type="entry name" value="P-LOOP CONTAINING NUCLEOSIDE TRIPHOSPHATE HYDROLASE"/>
    <property type="match status" value="1"/>
</dbReference>
<dbReference type="EMBL" id="QJSX01000017">
    <property type="protein sequence ID" value="PYE50559.1"/>
    <property type="molecule type" value="Genomic_DNA"/>
</dbReference>
<evidence type="ECO:0000313" key="2">
    <source>
        <dbReference type="EMBL" id="PYE50559.1"/>
    </source>
</evidence>
<dbReference type="Proteomes" id="UP000248326">
    <property type="component" value="Unassembled WGS sequence"/>
</dbReference>
<dbReference type="InterPro" id="IPR027417">
    <property type="entry name" value="P-loop_NTPase"/>
</dbReference>
<dbReference type="RefSeq" id="WP_170131162.1">
    <property type="nucleotide sequence ID" value="NZ_QJSX01000017.1"/>
</dbReference>
<organism evidence="2 3">
    <name type="scientific">Deinococcus yavapaiensis KR-236</name>
    <dbReference type="NCBI Taxonomy" id="694435"/>
    <lineage>
        <taxon>Bacteria</taxon>
        <taxon>Thermotogati</taxon>
        <taxon>Deinococcota</taxon>
        <taxon>Deinococci</taxon>
        <taxon>Deinococcales</taxon>
        <taxon>Deinococcaceae</taxon>
        <taxon>Deinococcus</taxon>
    </lineage>
</organism>
<dbReference type="Pfam" id="PF13614">
    <property type="entry name" value="AAA_31"/>
    <property type="match status" value="1"/>
</dbReference>
<protein>
    <submittedName>
        <fullName evidence="2">Chromosome partitioning protein</fullName>
    </submittedName>
</protein>
<dbReference type="SUPFAM" id="SSF52540">
    <property type="entry name" value="P-loop containing nucleoside triphosphate hydrolases"/>
    <property type="match status" value="1"/>
</dbReference>
<evidence type="ECO:0000313" key="3">
    <source>
        <dbReference type="Proteomes" id="UP000248326"/>
    </source>
</evidence>
<name>A0A318S3G7_9DEIO</name>
<keyword evidence="3" id="KW-1185">Reference proteome</keyword>
<feature type="domain" description="AAA" evidence="1">
    <location>
        <begin position="5"/>
        <end position="164"/>
    </location>
</feature>
<dbReference type="PANTHER" id="PTHR13696:SF52">
    <property type="entry name" value="PARA FAMILY PROTEIN CT_582"/>
    <property type="match status" value="1"/>
</dbReference>
<sequence>MQRLTAFNFVGGAGKSYVVREVGYALARHYDKRVLLIDTDPQSTLSESLGVMDAPLDRTVYHAAAHEAPLPEPIEVHGMHLIPSSIELAELEVILPGNPGGILNLRLALDAIDEYDYVLIDSGPSLGQLSALACIAADRLIVPVPVNWKGIKGLATVDAMAKKYRKLSPALAVGLYVPTVYDSRTQHARAVLEALQAQLTPLASPMSYRPMVNDAQAAGEPVGLFAPNSPADHEIRRTAQELVTAVEGARVH</sequence>